<evidence type="ECO:0000313" key="1">
    <source>
        <dbReference type="EnsemblMetazoa" id="G15180.1:cds"/>
    </source>
</evidence>
<accession>A0A8W8INS9</accession>
<sequence>MDKKTFASLKSLCSPPKVIVDVMKAFLLLLYQSEDVKDWKTCQKKLADPSNLITKMEHFDPLYCTVSAAQKAEDLIATETVDTVRHYSLDAGQVYKWTKAMIDQVKSSGGLKA</sequence>
<dbReference type="Gene3D" id="1.20.920.20">
    <property type="match status" value="1"/>
</dbReference>
<name>A0A8W8INS9_MAGGI</name>
<keyword evidence="2" id="KW-1185">Reference proteome</keyword>
<organism evidence="1 2">
    <name type="scientific">Magallana gigas</name>
    <name type="common">Pacific oyster</name>
    <name type="synonym">Crassostrea gigas</name>
    <dbReference type="NCBI Taxonomy" id="29159"/>
    <lineage>
        <taxon>Eukaryota</taxon>
        <taxon>Metazoa</taxon>
        <taxon>Spiralia</taxon>
        <taxon>Lophotrochozoa</taxon>
        <taxon>Mollusca</taxon>
        <taxon>Bivalvia</taxon>
        <taxon>Autobranchia</taxon>
        <taxon>Pteriomorphia</taxon>
        <taxon>Ostreida</taxon>
        <taxon>Ostreoidea</taxon>
        <taxon>Ostreidae</taxon>
        <taxon>Magallana</taxon>
    </lineage>
</organism>
<dbReference type="Proteomes" id="UP000005408">
    <property type="component" value="Unassembled WGS sequence"/>
</dbReference>
<dbReference type="OrthoDB" id="6136670at2759"/>
<dbReference type="AlphaFoldDB" id="A0A8W8INS9"/>
<proteinExistence type="predicted"/>
<dbReference type="EnsemblMetazoa" id="G15180.1">
    <property type="protein sequence ID" value="G15180.1:cds"/>
    <property type="gene ID" value="G15180"/>
</dbReference>
<reference evidence="1" key="1">
    <citation type="submission" date="2022-08" db="UniProtKB">
        <authorList>
            <consortium name="EnsemblMetazoa"/>
        </authorList>
    </citation>
    <scope>IDENTIFICATION</scope>
    <source>
        <strain evidence="1">05x7-T-G4-1.051#20</strain>
    </source>
</reference>
<protein>
    <submittedName>
        <fullName evidence="1">Uncharacterized protein</fullName>
    </submittedName>
</protein>
<evidence type="ECO:0000313" key="2">
    <source>
        <dbReference type="Proteomes" id="UP000005408"/>
    </source>
</evidence>